<feature type="compositionally biased region" description="Low complexity" evidence="1">
    <location>
        <begin position="1"/>
        <end position="19"/>
    </location>
</feature>
<gene>
    <name evidence="3" type="ORF">HNP98_003090</name>
</gene>
<comment type="caution">
    <text evidence="3">The sequence shown here is derived from an EMBL/GenBank/DDBJ whole genome shotgun (WGS) entry which is preliminary data.</text>
</comment>
<protein>
    <recommendedName>
        <fullName evidence="5">PH domain-containing protein</fullName>
    </recommendedName>
</protein>
<evidence type="ECO:0000256" key="1">
    <source>
        <dbReference type="SAM" id="MobiDB-lite"/>
    </source>
</evidence>
<evidence type="ECO:0000256" key="2">
    <source>
        <dbReference type="SAM" id="Phobius"/>
    </source>
</evidence>
<keyword evidence="4" id="KW-1185">Reference proteome</keyword>
<feature type="transmembrane region" description="Helical" evidence="2">
    <location>
        <begin position="225"/>
        <end position="241"/>
    </location>
</feature>
<evidence type="ECO:0000313" key="4">
    <source>
        <dbReference type="Proteomes" id="UP000779507"/>
    </source>
</evidence>
<proteinExistence type="predicted"/>
<feature type="transmembrane region" description="Helical" evidence="2">
    <location>
        <begin position="38"/>
        <end position="57"/>
    </location>
</feature>
<keyword evidence="2" id="KW-0812">Transmembrane</keyword>
<dbReference type="EMBL" id="JABSNP010000015">
    <property type="protein sequence ID" value="NRT20250.1"/>
    <property type="molecule type" value="Genomic_DNA"/>
</dbReference>
<name>A0ABX2FSS5_9BACT</name>
<reference evidence="3 4" key="1">
    <citation type="submission" date="2020-05" db="EMBL/GenBank/DDBJ databases">
        <title>Genomic Encyclopedia of Type Strains, Phase IV (KMG-V): Genome sequencing to study the core and pangenomes of soil and plant-associated prokaryotes.</title>
        <authorList>
            <person name="Whitman W."/>
        </authorList>
    </citation>
    <scope>NUCLEOTIDE SEQUENCE [LARGE SCALE GENOMIC DNA]</scope>
    <source>
        <strain evidence="3 4">9A</strain>
    </source>
</reference>
<organism evidence="3 4">
    <name type="scientific">Hymenobacter caeli</name>
    <dbReference type="NCBI Taxonomy" id="2735894"/>
    <lineage>
        <taxon>Bacteria</taxon>
        <taxon>Pseudomonadati</taxon>
        <taxon>Bacteroidota</taxon>
        <taxon>Cytophagia</taxon>
        <taxon>Cytophagales</taxon>
        <taxon>Hymenobacteraceae</taxon>
        <taxon>Hymenobacter</taxon>
    </lineage>
</organism>
<accession>A0ABX2FSS5</accession>
<dbReference type="RefSeq" id="WP_173811027.1">
    <property type="nucleotide sequence ID" value="NZ_JABSNP010000015.1"/>
</dbReference>
<feature type="transmembrane region" description="Helical" evidence="2">
    <location>
        <begin position="198"/>
        <end position="219"/>
    </location>
</feature>
<feature type="region of interest" description="Disordered" evidence="1">
    <location>
        <begin position="251"/>
        <end position="282"/>
    </location>
</feature>
<keyword evidence="2" id="KW-1133">Transmembrane helix</keyword>
<feature type="region of interest" description="Disordered" evidence="1">
    <location>
        <begin position="1"/>
        <end position="22"/>
    </location>
</feature>
<keyword evidence="2" id="KW-0472">Membrane</keyword>
<feature type="transmembrane region" description="Helical" evidence="2">
    <location>
        <begin position="63"/>
        <end position="80"/>
    </location>
</feature>
<sequence length="282" mass="29300">MDTVPTAAPGFPPAGAAAAPPAPPAGPTCEAFAVKVGYIWLMVLAPVAGLVLALLNLTAAPSAQGLVPAAALLALGYWAWQRGYRAVQLELRPDALRVRPAAPGRPAQDVPLPRIANYLRPQESYYQILELTLHGGRLRFSKRLRTPAAGLLTLDDWAEALAARLEEARPAAAGALAAADGPARGLAAARPRVLARTAFGKVLAGVATVWALLAAVALLGPGPRVPGWVFMVPALYLGYFVRARGGAKPGVPPPQVLAGSKADRAIGSEDRNNDNTAWMSNG</sequence>
<evidence type="ECO:0008006" key="5">
    <source>
        <dbReference type="Google" id="ProtNLM"/>
    </source>
</evidence>
<evidence type="ECO:0000313" key="3">
    <source>
        <dbReference type="EMBL" id="NRT20250.1"/>
    </source>
</evidence>
<feature type="compositionally biased region" description="Basic and acidic residues" evidence="1">
    <location>
        <begin position="261"/>
        <end position="273"/>
    </location>
</feature>
<dbReference type="Proteomes" id="UP000779507">
    <property type="component" value="Unassembled WGS sequence"/>
</dbReference>